<organism evidence="1">
    <name type="scientific">Arundo donax</name>
    <name type="common">Giant reed</name>
    <name type="synonym">Donax arundinaceus</name>
    <dbReference type="NCBI Taxonomy" id="35708"/>
    <lineage>
        <taxon>Eukaryota</taxon>
        <taxon>Viridiplantae</taxon>
        <taxon>Streptophyta</taxon>
        <taxon>Embryophyta</taxon>
        <taxon>Tracheophyta</taxon>
        <taxon>Spermatophyta</taxon>
        <taxon>Magnoliopsida</taxon>
        <taxon>Liliopsida</taxon>
        <taxon>Poales</taxon>
        <taxon>Poaceae</taxon>
        <taxon>PACMAD clade</taxon>
        <taxon>Arundinoideae</taxon>
        <taxon>Arundineae</taxon>
        <taxon>Arundo</taxon>
    </lineage>
</organism>
<reference evidence="1" key="2">
    <citation type="journal article" date="2015" name="Data Brief">
        <title>Shoot transcriptome of the giant reed, Arundo donax.</title>
        <authorList>
            <person name="Barrero R.A."/>
            <person name="Guerrero F.D."/>
            <person name="Moolhuijzen P."/>
            <person name="Goolsby J.A."/>
            <person name="Tidwell J."/>
            <person name="Bellgard S.E."/>
            <person name="Bellgard M.I."/>
        </authorList>
    </citation>
    <scope>NUCLEOTIDE SEQUENCE</scope>
    <source>
        <tissue evidence="1">Shoot tissue taken approximately 20 cm above the soil surface</tissue>
    </source>
</reference>
<sequence>MQALEASPLLASYTIARCGMQRPQS</sequence>
<dbReference type="AlphaFoldDB" id="A0A0A9A765"/>
<accession>A0A0A9A765</accession>
<dbReference type="EMBL" id="GBRH01252122">
    <property type="protein sequence ID" value="JAD45773.1"/>
    <property type="molecule type" value="Transcribed_RNA"/>
</dbReference>
<evidence type="ECO:0000313" key="1">
    <source>
        <dbReference type="EMBL" id="JAD45773.1"/>
    </source>
</evidence>
<protein>
    <submittedName>
        <fullName evidence="1">Uncharacterized protein</fullName>
    </submittedName>
</protein>
<name>A0A0A9A765_ARUDO</name>
<reference evidence="1" key="1">
    <citation type="submission" date="2014-09" db="EMBL/GenBank/DDBJ databases">
        <authorList>
            <person name="Magalhaes I.L.F."/>
            <person name="Oliveira U."/>
            <person name="Santos F.R."/>
            <person name="Vidigal T.H.D.A."/>
            <person name="Brescovit A.D."/>
            <person name="Santos A.J."/>
        </authorList>
    </citation>
    <scope>NUCLEOTIDE SEQUENCE</scope>
    <source>
        <tissue evidence="1">Shoot tissue taken approximately 20 cm above the soil surface</tissue>
    </source>
</reference>
<proteinExistence type="predicted"/>